<sequence length="249" mass="26939">MGSDWSWTLALPGGALTSATVERLLALANDSGLSPHRPDGGINGFANLPGREGDHEVLTRHQLVQGLTTGSWATNLWTRSEADIGLSTTPSGGTGWDLVSLSLNSAHCRRTPTADAEPFRQLHRQLTGLWLTVATGLGAVFGRVEDEWSLEQIWSELPDSRMHVTPPPPGSSPDWLSWLTYFDADHHRRLAPVLAELNADVRRTSDGAAVIVLLGDPAAVDPVKFAQLHHEYRRAVAAHRGQVLTSESG</sequence>
<evidence type="ECO:0000313" key="1">
    <source>
        <dbReference type="EMBL" id="ANZ41642.1"/>
    </source>
</evidence>
<dbReference type="AlphaFoldDB" id="A0A1B2HVD3"/>
<protein>
    <submittedName>
        <fullName evidence="1">Uncharacterized protein</fullName>
    </submittedName>
</protein>
<dbReference type="Proteomes" id="UP000093053">
    <property type="component" value="Chromosome"/>
</dbReference>
<dbReference type="EMBL" id="CP016793">
    <property type="protein sequence ID" value="ANZ41642.1"/>
    <property type="molecule type" value="Genomic_DNA"/>
</dbReference>
<dbReference type="RefSeq" id="WP_065919977.1">
    <property type="nucleotide sequence ID" value="NZ_CP016793.1"/>
</dbReference>
<evidence type="ECO:0000313" key="2">
    <source>
        <dbReference type="Proteomes" id="UP000093053"/>
    </source>
</evidence>
<organism evidence="1 2">
    <name type="scientific">Lentzea guizhouensis</name>
    <dbReference type="NCBI Taxonomy" id="1586287"/>
    <lineage>
        <taxon>Bacteria</taxon>
        <taxon>Bacillati</taxon>
        <taxon>Actinomycetota</taxon>
        <taxon>Actinomycetes</taxon>
        <taxon>Pseudonocardiales</taxon>
        <taxon>Pseudonocardiaceae</taxon>
        <taxon>Lentzea</taxon>
    </lineage>
</organism>
<dbReference type="KEGG" id="led:BBK82_42535"/>
<name>A0A1B2HVD3_9PSEU</name>
<dbReference type="OrthoDB" id="3614806at2"/>
<gene>
    <name evidence="1" type="ORF">BBK82_42535</name>
</gene>
<keyword evidence="2" id="KW-1185">Reference proteome</keyword>
<reference evidence="1 2" key="1">
    <citation type="submission" date="2016-07" db="EMBL/GenBank/DDBJ databases">
        <title>Complete genome sequence of the Lentzea guizhouensis DHS C013.</title>
        <authorList>
            <person name="Cao C."/>
        </authorList>
    </citation>
    <scope>NUCLEOTIDE SEQUENCE [LARGE SCALE GENOMIC DNA]</scope>
    <source>
        <strain evidence="1 2">DHS C013</strain>
    </source>
</reference>
<proteinExistence type="predicted"/>
<accession>A0A1B2HVD3</accession>